<dbReference type="Gene3D" id="1.20.58.100">
    <property type="entry name" value="Fumarate reductase/succinate dehydrogenase flavoprotein-like, C-terminal domain"/>
    <property type="match status" value="1"/>
</dbReference>
<protein>
    <recommendedName>
        <fullName evidence="5 12">L-aspartate oxidase</fullName>
        <ecNumber evidence="4 12">1.4.3.16</ecNumber>
    </recommendedName>
</protein>
<dbReference type="EMBL" id="CP078076">
    <property type="protein sequence ID" value="UPL11605.1"/>
    <property type="molecule type" value="Genomic_DNA"/>
</dbReference>
<evidence type="ECO:0000313" key="16">
    <source>
        <dbReference type="EMBL" id="UPL11605.1"/>
    </source>
</evidence>
<dbReference type="Gene3D" id="3.50.50.60">
    <property type="entry name" value="FAD/NAD(P)-binding domain"/>
    <property type="match status" value="1"/>
</dbReference>
<feature type="domain" description="FAD-dependent oxidoreductase 2 FAD-binding" evidence="15">
    <location>
        <begin position="3"/>
        <end position="369"/>
    </location>
</feature>
<proteinExistence type="inferred from homology"/>
<evidence type="ECO:0000313" key="17">
    <source>
        <dbReference type="Proteomes" id="UP000831467"/>
    </source>
</evidence>
<comment type="pathway">
    <text evidence="2 13">Cofactor biosynthesis; NAD(+) biosynthesis; iminoaspartate from L-aspartate (oxidase route): step 1/1.</text>
</comment>
<dbReference type="EC" id="1.4.3.16" evidence="4 12"/>
<evidence type="ECO:0000256" key="8">
    <source>
        <dbReference type="ARBA" id="ARBA00022827"/>
    </source>
</evidence>
<evidence type="ECO:0000256" key="5">
    <source>
        <dbReference type="ARBA" id="ARBA00021901"/>
    </source>
</evidence>
<evidence type="ECO:0000256" key="2">
    <source>
        <dbReference type="ARBA" id="ARBA00004950"/>
    </source>
</evidence>
<evidence type="ECO:0000259" key="15">
    <source>
        <dbReference type="Pfam" id="PF00890"/>
    </source>
</evidence>
<evidence type="ECO:0000256" key="11">
    <source>
        <dbReference type="ARBA" id="ARBA00048305"/>
    </source>
</evidence>
<dbReference type="InterPro" id="IPR003953">
    <property type="entry name" value="FAD-dep_OxRdtase_2_FAD-bd"/>
</dbReference>
<gene>
    <name evidence="16" type="primary">nadB</name>
    <name evidence="16" type="ORF">KV394_10980</name>
</gene>
<evidence type="ECO:0000256" key="7">
    <source>
        <dbReference type="ARBA" id="ARBA00022642"/>
    </source>
</evidence>
<keyword evidence="6 13" id="KW-0285">Flavoprotein</keyword>
<dbReference type="PRINTS" id="PR00368">
    <property type="entry name" value="FADPNR"/>
</dbReference>
<comment type="similarity">
    <text evidence="3 13">Belongs to the FAD-dependent oxidoreductase 2 family. NadB subfamily.</text>
</comment>
<evidence type="ECO:0000256" key="1">
    <source>
        <dbReference type="ARBA" id="ARBA00001974"/>
    </source>
</evidence>
<reference evidence="16 17" key="1">
    <citation type="submission" date="2021-06" db="EMBL/GenBank/DDBJ databases">
        <title>Genome-based taxonomic framework of Microbacterium strains isolated from marine environment, the description of four new species and reclassification of four preexisting species.</title>
        <authorList>
            <person name="Lee S.D."/>
            <person name="Kim S.-M."/>
            <person name="Byeon Y.-S."/>
            <person name="Yang H.L."/>
            <person name="Kim I.S."/>
        </authorList>
    </citation>
    <scope>NUCLEOTIDE SEQUENCE [LARGE SCALE GENOMIC DNA]</scope>
    <source>
        <strain evidence="16 17">SSW1-51</strain>
    </source>
</reference>
<keyword evidence="7 13" id="KW-0662">Pyridine nucleotide biosynthesis</keyword>
<dbReference type="Pfam" id="PF00890">
    <property type="entry name" value="FAD_binding_2"/>
    <property type="match status" value="1"/>
</dbReference>
<feature type="compositionally biased region" description="Low complexity" evidence="14">
    <location>
        <begin position="397"/>
        <end position="415"/>
    </location>
</feature>
<dbReference type="PRINTS" id="PR00411">
    <property type="entry name" value="PNDRDTASEI"/>
</dbReference>
<feature type="region of interest" description="Disordered" evidence="14">
    <location>
        <begin position="488"/>
        <end position="509"/>
    </location>
</feature>
<evidence type="ECO:0000256" key="14">
    <source>
        <dbReference type="SAM" id="MobiDB-lite"/>
    </source>
</evidence>
<dbReference type="InterPro" id="IPR036188">
    <property type="entry name" value="FAD/NAD-bd_sf"/>
</dbReference>
<evidence type="ECO:0000256" key="13">
    <source>
        <dbReference type="RuleBase" id="RU362049"/>
    </source>
</evidence>
<comment type="cofactor">
    <cofactor evidence="1 13">
        <name>FAD</name>
        <dbReference type="ChEBI" id="CHEBI:57692"/>
    </cofactor>
</comment>
<dbReference type="Proteomes" id="UP000831467">
    <property type="component" value="Chromosome"/>
</dbReference>
<sequence length="509" mass="51918">MNVVVVGAGIAGMTAALHAHEAGHTVTLVTKGEVGEGCTPLAQGGIAGGYGPDDSPAAHADDTLTAGAGLGDRPAVETLVAASSARIAELIARGVAFDRAADGSLQRGREAAHSHARILHAGGDATGAAIATALTAAVRRAGIAPVERAMLTGLTVADGTVRGVELLHDGHPTVRTADAVILATGGDGQLYDHTTNPAGVTGDGIAVALAAGAAVADLEFVQFHPTVLASGPAFLISEAVRGEGAVLLDADGRRFVFDSHPDGELAPRDVVARAIAAQAARQDVPVRLDATMLGAATLARRFPTIDRVTRERGFDWSRDPLPVTPAAHYLMGGVVTDLDGRTTIRGLYAVGEVARTGVHGANRLASNSLLEGAVFGARAAAALAAPWPTGVHPGPTTPRATATPAPEPAATTGTPPFARRALQQLMWDEVGLHRTARGLERALGTIRGWIIAQQPPQSARDHEDAHLLHVAEATAAAALARRISVGAHHRADAEPAAPATARPPILETV</sequence>
<keyword evidence="9 13" id="KW-0560">Oxidoreductase</keyword>
<dbReference type="InterPro" id="IPR037099">
    <property type="entry name" value="Fum_R/Succ_DH_flav-like_C_sf"/>
</dbReference>
<dbReference type="InterPro" id="IPR005288">
    <property type="entry name" value="NadB"/>
</dbReference>
<keyword evidence="8 13" id="KW-0274">FAD</keyword>
<comment type="function">
    <text evidence="10">Catalyzes the oxidation of L-aspartate to iminoaspartate, the first step in the de novo biosynthesis of NAD(+).</text>
</comment>
<dbReference type="Gene3D" id="3.90.700.10">
    <property type="entry name" value="Succinate dehydrogenase/fumarate reductase flavoprotein, catalytic domain"/>
    <property type="match status" value="1"/>
</dbReference>
<dbReference type="SUPFAM" id="SSF46977">
    <property type="entry name" value="Succinate dehydrogenase/fumarate reductase flavoprotein C-terminal domain"/>
    <property type="match status" value="1"/>
</dbReference>
<evidence type="ECO:0000256" key="4">
    <source>
        <dbReference type="ARBA" id="ARBA00012173"/>
    </source>
</evidence>
<evidence type="ECO:0000256" key="3">
    <source>
        <dbReference type="ARBA" id="ARBA00008562"/>
    </source>
</evidence>
<accession>A0ABY4IH38</accession>
<dbReference type="RefSeq" id="WP_247981447.1">
    <property type="nucleotide sequence ID" value="NZ_CP078076.1"/>
</dbReference>
<organism evidence="16 17">
    <name type="scientific">Microbacterium sufflavum</name>
    <dbReference type="NCBI Taxonomy" id="2851649"/>
    <lineage>
        <taxon>Bacteria</taxon>
        <taxon>Bacillati</taxon>
        <taxon>Actinomycetota</taxon>
        <taxon>Actinomycetes</taxon>
        <taxon>Micrococcales</taxon>
        <taxon>Microbacteriaceae</taxon>
        <taxon>Microbacterium</taxon>
    </lineage>
</organism>
<evidence type="ECO:0000256" key="12">
    <source>
        <dbReference type="NCBIfam" id="TIGR00551"/>
    </source>
</evidence>
<feature type="compositionally biased region" description="Low complexity" evidence="14">
    <location>
        <begin position="494"/>
        <end position="509"/>
    </location>
</feature>
<dbReference type="PANTHER" id="PTHR42716:SF2">
    <property type="entry name" value="L-ASPARTATE OXIDASE, CHLOROPLASTIC"/>
    <property type="match status" value="1"/>
</dbReference>
<dbReference type="SUPFAM" id="SSF56425">
    <property type="entry name" value="Succinate dehydrogenase/fumarate reductase flavoprotein, catalytic domain"/>
    <property type="match status" value="1"/>
</dbReference>
<dbReference type="PANTHER" id="PTHR42716">
    <property type="entry name" value="L-ASPARTATE OXIDASE"/>
    <property type="match status" value="1"/>
</dbReference>
<evidence type="ECO:0000256" key="6">
    <source>
        <dbReference type="ARBA" id="ARBA00022630"/>
    </source>
</evidence>
<comment type="catalytic activity">
    <reaction evidence="11">
        <text>L-aspartate + O2 = iminosuccinate + H2O2</text>
        <dbReference type="Rhea" id="RHEA:25876"/>
        <dbReference type="ChEBI" id="CHEBI:15379"/>
        <dbReference type="ChEBI" id="CHEBI:16240"/>
        <dbReference type="ChEBI" id="CHEBI:29991"/>
        <dbReference type="ChEBI" id="CHEBI:77875"/>
        <dbReference type="EC" id="1.4.3.16"/>
    </reaction>
    <physiologicalReaction direction="left-to-right" evidence="11">
        <dbReference type="Rhea" id="RHEA:25877"/>
    </physiologicalReaction>
</comment>
<keyword evidence="17" id="KW-1185">Reference proteome</keyword>
<dbReference type="GO" id="GO:0008734">
    <property type="term" value="F:L-aspartate oxidase activity"/>
    <property type="evidence" value="ECO:0007669"/>
    <property type="project" value="UniProtKB-EC"/>
</dbReference>
<evidence type="ECO:0000256" key="9">
    <source>
        <dbReference type="ARBA" id="ARBA00023002"/>
    </source>
</evidence>
<feature type="region of interest" description="Disordered" evidence="14">
    <location>
        <begin position="389"/>
        <end position="415"/>
    </location>
</feature>
<evidence type="ECO:0000256" key="10">
    <source>
        <dbReference type="ARBA" id="ARBA00029426"/>
    </source>
</evidence>
<comment type="subcellular location">
    <subcellularLocation>
        <location evidence="13">Cytoplasm</location>
    </subcellularLocation>
</comment>
<dbReference type="SUPFAM" id="SSF51905">
    <property type="entry name" value="FAD/NAD(P)-binding domain"/>
    <property type="match status" value="1"/>
</dbReference>
<dbReference type="InterPro" id="IPR027477">
    <property type="entry name" value="Succ_DH/fumarate_Rdtase_cat_sf"/>
</dbReference>
<dbReference type="NCBIfam" id="TIGR00551">
    <property type="entry name" value="nadB"/>
    <property type="match status" value="1"/>
</dbReference>
<name>A0ABY4IH38_9MICO</name>